<reference evidence="13 14" key="1">
    <citation type="submission" date="2016-10" db="EMBL/GenBank/DDBJ databases">
        <authorList>
            <person name="de Groot N.N."/>
        </authorList>
    </citation>
    <scope>NUCLEOTIDE SEQUENCE [LARGE SCALE GENOMIC DNA]</scope>
    <source>
        <strain evidence="13 14">LMG 27731</strain>
    </source>
</reference>
<dbReference type="OrthoDB" id="8982743at2"/>
<keyword evidence="3" id="KW-0813">Transport</keyword>
<evidence type="ECO:0000256" key="6">
    <source>
        <dbReference type="ARBA" id="ARBA00022729"/>
    </source>
</evidence>
<dbReference type="GO" id="GO:0046930">
    <property type="term" value="C:pore complex"/>
    <property type="evidence" value="ECO:0007669"/>
    <property type="project" value="UniProtKB-KW"/>
</dbReference>
<dbReference type="PANTHER" id="PTHR34501:SF9">
    <property type="entry name" value="MAJOR OUTER MEMBRANE PROTEIN P.IA"/>
    <property type="match status" value="1"/>
</dbReference>
<dbReference type="Gene3D" id="2.40.160.10">
    <property type="entry name" value="Porin"/>
    <property type="match status" value="1"/>
</dbReference>
<proteinExistence type="predicted"/>
<dbReference type="PRINTS" id="PR00184">
    <property type="entry name" value="NEISSPPORIN"/>
</dbReference>
<evidence type="ECO:0000313" key="13">
    <source>
        <dbReference type="EMBL" id="SFU00343.1"/>
    </source>
</evidence>
<dbReference type="AlphaFoldDB" id="A0A1I7CLR0"/>
<evidence type="ECO:0000256" key="3">
    <source>
        <dbReference type="ARBA" id="ARBA00022448"/>
    </source>
</evidence>
<dbReference type="InterPro" id="IPR050298">
    <property type="entry name" value="Gram-neg_bact_OMP"/>
</dbReference>
<evidence type="ECO:0000313" key="14">
    <source>
        <dbReference type="Proteomes" id="UP000198844"/>
    </source>
</evidence>
<dbReference type="Pfam" id="PF13609">
    <property type="entry name" value="Porin_4"/>
    <property type="match status" value="1"/>
</dbReference>
<dbReference type="RefSeq" id="WP_093634905.1">
    <property type="nucleotide sequence ID" value="NZ_FPBH01000007.1"/>
</dbReference>
<dbReference type="SUPFAM" id="SSF56935">
    <property type="entry name" value="Porins"/>
    <property type="match status" value="1"/>
</dbReference>
<dbReference type="Proteomes" id="UP000198844">
    <property type="component" value="Unassembled WGS sequence"/>
</dbReference>
<dbReference type="PANTHER" id="PTHR34501">
    <property type="entry name" value="PROTEIN YDDL-RELATED"/>
    <property type="match status" value="1"/>
</dbReference>
<organism evidence="13 14">
    <name type="scientific">Paraburkholderia aspalathi</name>
    <dbReference type="NCBI Taxonomy" id="1324617"/>
    <lineage>
        <taxon>Bacteria</taxon>
        <taxon>Pseudomonadati</taxon>
        <taxon>Pseudomonadota</taxon>
        <taxon>Betaproteobacteria</taxon>
        <taxon>Burkholderiales</taxon>
        <taxon>Burkholderiaceae</taxon>
        <taxon>Paraburkholderia</taxon>
    </lineage>
</organism>
<sequence>MKHYQKCKAIVVTAIILSAVTAYAQSSVTVYGLVDDVIVYQNNQAPIGSTSGGHSNVKLVSGVSRFGIKGEEDLGSGTKSVFQLESGFNTNTGSQQFTNAMFGRQAWVGINNSSFGMVTMGRQYTSYFTLLQPYSPMVWMTGFFGAHPGDLDSLDTVYRANNSIVYRSPSLSGFSFSGSYSLGGVPGSINRGFTWSGAVQYATANFGIAAGIQRIGNSTPGGGIWGTDSTTNSNGQPGVSAVTNGYQTAQAQQRIAVTGDYALTNVLDLSASYSNVQYIPGVNSKFSNTATFNTGGTVLHWKATPAWDLAASYSYTRATKANGITNPAQYHEFNLAQYYSLSKRTTLFAVQAFERAHGKTLGTEGGSSIIDATAVVGDGFQGAPSSSRNQIALGAGIFVRF</sequence>
<feature type="signal peptide" evidence="11">
    <location>
        <begin position="1"/>
        <end position="24"/>
    </location>
</feature>
<evidence type="ECO:0000256" key="4">
    <source>
        <dbReference type="ARBA" id="ARBA00022452"/>
    </source>
</evidence>
<evidence type="ECO:0000256" key="2">
    <source>
        <dbReference type="ARBA" id="ARBA00011233"/>
    </source>
</evidence>
<keyword evidence="8" id="KW-0626">Porin</keyword>
<keyword evidence="7" id="KW-0406">Ion transport</keyword>
<evidence type="ECO:0000256" key="9">
    <source>
        <dbReference type="ARBA" id="ARBA00023136"/>
    </source>
</evidence>
<feature type="domain" description="Porin" evidence="12">
    <location>
        <begin position="12"/>
        <end position="353"/>
    </location>
</feature>
<dbReference type="GO" id="GO:0006811">
    <property type="term" value="P:monoatomic ion transport"/>
    <property type="evidence" value="ECO:0007669"/>
    <property type="project" value="UniProtKB-KW"/>
</dbReference>
<keyword evidence="10" id="KW-0998">Cell outer membrane</keyword>
<comment type="subunit">
    <text evidence="2">Homotrimer.</text>
</comment>
<comment type="subcellular location">
    <subcellularLocation>
        <location evidence="1">Cell outer membrane</location>
        <topology evidence="1">Multi-pass membrane protein</topology>
    </subcellularLocation>
</comment>
<dbReference type="EMBL" id="FPBH01000007">
    <property type="protein sequence ID" value="SFU00343.1"/>
    <property type="molecule type" value="Genomic_DNA"/>
</dbReference>
<accession>A0A1I7CLR0</accession>
<evidence type="ECO:0000256" key="7">
    <source>
        <dbReference type="ARBA" id="ARBA00023065"/>
    </source>
</evidence>
<feature type="chain" id="PRO_5011556302" evidence="11">
    <location>
        <begin position="25"/>
        <end position="401"/>
    </location>
</feature>
<name>A0A1I7CLR0_9BURK</name>
<keyword evidence="5" id="KW-0812">Transmembrane</keyword>
<dbReference type="GO" id="GO:0009279">
    <property type="term" value="C:cell outer membrane"/>
    <property type="evidence" value="ECO:0007669"/>
    <property type="project" value="UniProtKB-SubCell"/>
</dbReference>
<protein>
    <submittedName>
        <fullName evidence="13">Outer membrane protein (Porin)</fullName>
    </submittedName>
</protein>
<keyword evidence="4" id="KW-1134">Transmembrane beta strand</keyword>
<keyword evidence="6 11" id="KW-0732">Signal</keyword>
<evidence type="ECO:0000256" key="5">
    <source>
        <dbReference type="ARBA" id="ARBA00022692"/>
    </source>
</evidence>
<evidence type="ECO:0000256" key="10">
    <source>
        <dbReference type="ARBA" id="ARBA00023237"/>
    </source>
</evidence>
<gene>
    <name evidence="13" type="ORF">SAMN05192563_10075</name>
</gene>
<evidence type="ECO:0000256" key="8">
    <source>
        <dbReference type="ARBA" id="ARBA00023114"/>
    </source>
</evidence>
<evidence type="ECO:0000256" key="1">
    <source>
        <dbReference type="ARBA" id="ARBA00004571"/>
    </source>
</evidence>
<dbReference type="InterPro" id="IPR023614">
    <property type="entry name" value="Porin_dom_sf"/>
</dbReference>
<evidence type="ECO:0000256" key="11">
    <source>
        <dbReference type="SAM" id="SignalP"/>
    </source>
</evidence>
<evidence type="ECO:0000259" key="12">
    <source>
        <dbReference type="Pfam" id="PF13609"/>
    </source>
</evidence>
<dbReference type="GO" id="GO:0015288">
    <property type="term" value="F:porin activity"/>
    <property type="evidence" value="ECO:0007669"/>
    <property type="project" value="UniProtKB-KW"/>
</dbReference>
<keyword evidence="9" id="KW-0472">Membrane</keyword>
<dbReference type="InterPro" id="IPR033900">
    <property type="entry name" value="Gram_neg_porin_domain"/>
</dbReference>
<dbReference type="CDD" id="cd00342">
    <property type="entry name" value="gram_neg_porins"/>
    <property type="match status" value="1"/>
</dbReference>
<dbReference type="InterPro" id="IPR002299">
    <property type="entry name" value="Porin_Neis"/>
</dbReference>